<evidence type="ECO:0000256" key="4">
    <source>
        <dbReference type="ARBA" id="ARBA00022741"/>
    </source>
</evidence>
<dbReference type="CDD" id="cd07995">
    <property type="entry name" value="TPK"/>
    <property type="match status" value="1"/>
</dbReference>
<evidence type="ECO:0000256" key="1">
    <source>
        <dbReference type="ARBA" id="ARBA00005078"/>
    </source>
</evidence>
<dbReference type="EC" id="2.7.6.2" evidence="7"/>
<dbReference type="GO" id="GO:0042781">
    <property type="term" value="F:3'-tRNA processing endoribonuclease activity"/>
    <property type="evidence" value="ECO:0007669"/>
    <property type="project" value="UniProtKB-EC"/>
</dbReference>
<feature type="domain" description="Thiamin pyrophosphokinase catalytic" evidence="8">
    <location>
        <begin position="45"/>
        <end position="157"/>
    </location>
</feature>
<dbReference type="InterPro" id="IPR016966">
    <property type="entry name" value="Thiamin_pyrophosphokinase_euk"/>
</dbReference>
<dbReference type="Gene3D" id="3.40.50.10240">
    <property type="entry name" value="Thiamin pyrophosphokinase, catalytic domain"/>
    <property type="match status" value="1"/>
</dbReference>
<dbReference type="Pfam" id="PF04263">
    <property type="entry name" value="TPK_catalytic"/>
    <property type="match status" value="1"/>
</dbReference>
<organism evidence="10 11">
    <name type="scientific">Malassezia furfur</name>
    <name type="common">Pityriasis versicolor infection agent</name>
    <name type="synonym">Pityrosporum furfur</name>
    <dbReference type="NCBI Taxonomy" id="55194"/>
    <lineage>
        <taxon>Eukaryota</taxon>
        <taxon>Fungi</taxon>
        <taxon>Dikarya</taxon>
        <taxon>Basidiomycota</taxon>
        <taxon>Ustilaginomycotina</taxon>
        <taxon>Malasseziomycetes</taxon>
        <taxon>Malasseziales</taxon>
        <taxon>Malasseziaceae</taxon>
        <taxon>Malassezia</taxon>
    </lineage>
</organism>
<dbReference type="SUPFAM" id="SSF63999">
    <property type="entry name" value="Thiamin pyrophosphokinase, catalytic domain"/>
    <property type="match status" value="1"/>
</dbReference>
<keyword evidence="10" id="KW-0378">Hydrolase</keyword>
<keyword evidence="6 7" id="KW-0067">ATP-binding</keyword>
<evidence type="ECO:0000259" key="8">
    <source>
        <dbReference type="Pfam" id="PF04263"/>
    </source>
</evidence>
<keyword evidence="5 7" id="KW-0418">Kinase</keyword>
<dbReference type="InterPro" id="IPR036371">
    <property type="entry name" value="TPK_B1-bd_sf"/>
</dbReference>
<dbReference type="PIRSF" id="PIRSF031057">
    <property type="entry name" value="Thiamin_pyrophosphokinase"/>
    <property type="match status" value="1"/>
</dbReference>
<dbReference type="SUPFAM" id="SSF63862">
    <property type="entry name" value="Thiamin pyrophosphokinase, substrate-binding domain"/>
    <property type="match status" value="1"/>
</dbReference>
<keyword evidence="3 7" id="KW-0808">Transferase</keyword>
<dbReference type="InterPro" id="IPR007373">
    <property type="entry name" value="Thiamin_PyroPKinase_B1-bd"/>
</dbReference>
<keyword evidence="11" id="KW-1185">Reference proteome</keyword>
<evidence type="ECO:0000256" key="5">
    <source>
        <dbReference type="ARBA" id="ARBA00022777"/>
    </source>
</evidence>
<sequence length="286" mass="31471">MAAGEDVWDLGELLAPVAKDSAEVRYALILLNTPIPHDYWRAFIRLWRRADLRICADGAANRLLDSVGSGAWTEMPLPSIICGDLDSVREDVRDFFEEKGVEVVHRPSLYATDLQKCVHSLEDIEEAGSPEYELVIFGGLGGRLDQTMHTLHVLWQLAPNVPVGEIIPEPEEPGKAPPRGSHLRKRARTLVVSENCVTCLLSAGEHDLRHNRKILGKSCGVLPLGSGPPGARVHTQGLEWNLEDDPSFLGGFFSSNNHLAPDNAEGMVHIGADAPVYWTVELKRDP</sequence>
<evidence type="ECO:0000313" key="11">
    <source>
        <dbReference type="Proteomes" id="UP000818624"/>
    </source>
</evidence>
<dbReference type="Gene3D" id="2.60.120.320">
    <property type="entry name" value="Thiamin pyrophosphokinase, thiamin-binding domain"/>
    <property type="match status" value="1"/>
</dbReference>
<feature type="domain" description="Thiamin pyrophosphokinase thiamin-binding" evidence="9">
    <location>
        <begin position="205"/>
        <end position="265"/>
    </location>
</feature>
<evidence type="ECO:0000256" key="2">
    <source>
        <dbReference type="ARBA" id="ARBA00006785"/>
    </source>
</evidence>
<reference evidence="10 11" key="1">
    <citation type="journal article" date="2020" name="Elife">
        <title>Loss of centromere function drives karyotype evolution in closely related Malassezia species.</title>
        <authorList>
            <person name="Sankaranarayanan S.R."/>
            <person name="Ianiri G."/>
            <person name="Coelho M.A."/>
            <person name="Reza M.H."/>
            <person name="Thimmappa B.C."/>
            <person name="Ganguly P."/>
            <person name="Vadnala R.N."/>
            <person name="Sun S."/>
            <person name="Siddharthan R."/>
            <person name="Tellgren-Roth C."/>
            <person name="Dawson T.L."/>
            <person name="Heitman J."/>
            <person name="Sanyal K."/>
        </authorList>
    </citation>
    <scope>NUCLEOTIDE SEQUENCE [LARGE SCALE GENOMIC DNA]</scope>
    <source>
        <strain evidence="10">CBS14141</strain>
    </source>
</reference>
<dbReference type="InterPro" id="IPR036759">
    <property type="entry name" value="TPK_catalytic_sf"/>
</dbReference>
<dbReference type="PANTHER" id="PTHR13622">
    <property type="entry name" value="THIAMIN PYROPHOSPHOKINASE"/>
    <property type="match status" value="1"/>
</dbReference>
<evidence type="ECO:0000256" key="7">
    <source>
        <dbReference type="PIRNR" id="PIRNR031057"/>
    </source>
</evidence>
<dbReference type="InterPro" id="IPR006282">
    <property type="entry name" value="Thi_PPkinase"/>
</dbReference>
<dbReference type="InterPro" id="IPR007371">
    <property type="entry name" value="TPK_catalytic"/>
</dbReference>
<comment type="catalytic activity">
    <reaction evidence="7">
        <text>thiamine + ATP = thiamine diphosphate + AMP + H(+)</text>
        <dbReference type="Rhea" id="RHEA:11576"/>
        <dbReference type="ChEBI" id="CHEBI:15378"/>
        <dbReference type="ChEBI" id="CHEBI:18385"/>
        <dbReference type="ChEBI" id="CHEBI:30616"/>
        <dbReference type="ChEBI" id="CHEBI:58937"/>
        <dbReference type="ChEBI" id="CHEBI:456215"/>
    </reaction>
</comment>
<dbReference type="Proteomes" id="UP000818624">
    <property type="component" value="Chromosome 3"/>
</dbReference>
<protein>
    <recommendedName>
        <fullName evidence="7">Thiamine pyrophosphokinase</fullName>
        <ecNumber evidence="7">2.7.6.2</ecNumber>
    </recommendedName>
</protein>
<evidence type="ECO:0000256" key="6">
    <source>
        <dbReference type="ARBA" id="ARBA00022840"/>
    </source>
</evidence>
<proteinExistence type="inferred from homology"/>
<gene>
    <name evidence="10" type="ORF">GLX27_002823</name>
</gene>
<keyword evidence="4 7" id="KW-0547">Nucleotide-binding</keyword>
<evidence type="ECO:0000313" key="10">
    <source>
        <dbReference type="EMBL" id="WFD48155.1"/>
    </source>
</evidence>
<evidence type="ECO:0000256" key="3">
    <source>
        <dbReference type="ARBA" id="ARBA00022679"/>
    </source>
</evidence>
<dbReference type="Pfam" id="PF04265">
    <property type="entry name" value="TPK_B1_binding"/>
    <property type="match status" value="1"/>
</dbReference>
<dbReference type="PANTHER" id="PTHR13622:SF8">
    <property type="entry name" value="THIAMIN PYROPHOSPHOKINASE 1"/>
    <property type="match status" value="1"/>
</dbReference>
<dbReference type="EMBL" id="CP046236">
    <property type="protein sequence ID" value="WFD48155.1"/>
    <property type="molecule type" value="Genomic_DNA"/>
</dbReference>
<comment type="pathway">
    <text evidence="1 7">Cofactor biosynthesis; thiamine diphosphate biosynthesis; thiamine diphosphate from thiamine: step 1/1.</text>
</comment>
<comment type="similarity">
    <text evidence="2 7">Belongs to the thiamine pyrophosphokinase family.</text>
</comment>
<evidence type="ECO:0000259" key="9">
    <source>
        <dbReference type="Pfam" id="PF04265"/>
    </source>
</evidence>
<name>A0ABY8EUP9_MALFU</name>
<accession>A0ABY8EUP9</accession>